<gene>
    <name evidence="13" type="ORF">HMPREF3213_02574</name>
</gene>
<sequence>MAPLKGNVFVIGLGLIGGSIALAIKKEHPEAKVTGYDAKLEEMKMAKALMVVDDYVETIQDGVRGADLIILATPVLVTEKLIGQLGQMELKENVIITDTGSTKESIMAKAQRLAGNNTVFIGGHPMAGSHKSGVTAASLSLFENAFYLLTPFHEQDQRTEELKQWLKGTKANFITVSPEMHDEMVAVISHFPHVIAASLVHLVKDADAEYPLLKRLAAGGFRDITRIASSSPQMWADISCGNRENLIRLLDRWAKNLQEVKKALADNKYELLHRFYAEAKQYRDCLPISGSGAIPSFYDLFVDIPDVPGVVSQITNKLAEKGISITNIRILEAREDIYGVLRISFRSENDRDLAMNLLKKETPHEVYIQ</sequence>
<comment type="caution">
    <text evidence="13">The sequence shown here is derived from an EMBL/GenBank/DDBJ whole genome shotgun (WGS) entry which is preliminary data.</text>
</comment>
<dbReference type="Gene3D" id="3.40.50.720">
    <property type="entry name" value="NAD(P)-binding Rossmann-like Domain"/>
    <property type="match status" value="1"/>
</dbReference>
<feature type="domain" description="Prephenate/arogenate dehydrogenase" evidence="11">
    <location>
        <begin position="6"/>
        <end position="294"/>
    </location>
</feature>
<evidence type="ECO:0000259" key="11">
    <source>
        <dbReference type="PROSITE" id="PS51176"/>
    </source>
</evidence>
<reference evidence="14" key="1">
    <citation type="submission" date="2016-01" db="EMBL/GenBank/DDBJ databases">
        <authorList>
            <person name="Mitreva M."/>
            <person name="Pepin K.H."/>
            <person name="Mihindukulasuriya K.A."/>
            <person name="Fulton R."/>
            <person name="Fronick C."/>
            <person name="O'Laughlin M."/>
            <person name="Miner T."/>
            <person name="Herter B."/>
            <person name="Rosa B.A."/>
            <person name="Cordes M."/>
            <person name="Tomlinson C."/>
            <person name="Wollam A."/>
            <person name="Palsikar V.B."/>
            <person name="Mardis E.R."/>
            <person name="Wilson R.K."/>
        </authorList>
    </citation>
    <scope>NUCLEOTIDE SEQUENCE [LARGE SCALE GENOMIC DNA]</scope>
    <source>
        <strain evidence="14">GED7749B</strain>
    </source>
</reference>
<dbReference type="InterPro" id="IPR045865">
    <property type="entry name" value="ACT-like_dom_sf"/>
</dbReference>
<evidence type="ECO:0000256" key="10">
    <source>
        <dbReference type="ARBA" id="ARBA00049260"/>
    </source>
</evidence>
<dbReference type="GO" id="GO:0070403">
    <property type="term" value="F:NAD+ binding"/>
    <property type="evidence" value="ECO:0007669"/>
    <property type="project" value="InterPro"/>
</dbReference>
<dbReference type="UniPathway" id="UPA00122">
    <property type="reaction ID" value="UER00961"/>
</dbReference>
<dbReference type="Pfam" id="PF02153">
    <property type="entry name" value="PDH_N"/>
    <property type="match status" value="1"/>
</dbReference>
<dbReference type="Gene3D" id="3.30.70.260">
    <property type="match status" value="1"/>
</dbReference>
<dbReference type="InterPro" id="IPR003099">
    <property type="entry name" value="Prephen_DH"/>
</dbReference>
<dbReference type="PANTHER" id="PTHR21363">
    <property type="entry name" value="PREPHENATE DEHYDROGENASE"/>
    <property type="match status" value="1"/>
</dbReference>
<dbReference type="SUPFAM" id="SSF51735">
    <property type="entry name" value="NAD(P)-binding Rossmann-fold domains"/>
    <property type="match status" value="1"/>
</dbReference>
<dbReference type="Proteomes" id="UP000070376">
    <property type="component" value="Unassembled WGS sequence"/>
</dbReference>
<name>A0A133KJ26_HEYCO</name>
<evidence type="ECO:0000256" key="4">
    <source>
        <dbReference type="ARBA" id="ARBA00016891"/>
    </source>
</evidence>
<keyword evidence="7" id="KW-0560">Oxidoreductase</keyword>
<dbReference type="PROSITE" id="PS51176">
    <property type="entry name" value="PDH_ADH"/>
    <property type="match status" value="1"/>
</dbReference>
<keyword evidence="8" id="KW-0520">NAD</keyword>
<dbReference type="CDD" id="cd04909">
    <property type="entry name" value="ACT_PDH-BS"/>
    <property type="match status" value="1"/>
</dbReference>
<dbReference type="GO" id="GO:0004665">
    <property type="term" value="F:prephenate dehydrogenase (NADP+) activity"/>
    <property type="evidence" value="ECO:0007669"/>
    <property type="project" value="InterPro"/>
</dbReference>
<dbReference type="SUPFAM" id="SSF55021">
    <property type="entry name" value="ACT-like"/>
    <property type="match status" value="1"/>
</dbReference>
<feature type="domain" description="ACT" evidence="12">
    <location>
        <begin position="299"/>
        <end position="369"/>
    </location>
</feature>
<dbReference type="Gene3D" id="1.10.3660.10">
    <property type="entry name" value="6-phosphogluconate dehydrogenase C-terminal like domain"/>
    <property type="match status" value="1"/>
</dbReference>
<proteinExistence type="inferred from homology"/>
<dbReference type="InterPro" id="IPR002912">
    <property type="entry name" value="ACT_dom"/>
</dbReference>
<dbReference type="Pfam" id="PF20463">
    <property type="entry name" value="PDH_C"/>
    <property type="match status" value="1"/>
</dbReference>
<dbReference type="InterPro" id="IPR046826">
    <property type="entry name" value="PDH_N"/>
</dbReference>
<dbReference type="Pfam" id="PF01842">
    <property type="entry name" value="ACT"/>
    <property type="match status" value="1"/>
</dbReference>
<evidence type="ECO:0000313" key="14">
    <source>
        <dbReference type="Proteomes" id="UP000070376"/>
    </source>
</evidence>
<evidence type="ECO:0000256" key="9">
    <source>
        <dbReference type="ARBA" id="ARBA00023141"/>
    </source>
</evidence>
<comment type="pathway">
    <text evidence="1">Amino-acid biosynthesis; L-tyrosine biosynthesis; (4-hydroxyphenyl)pyruvate from prephenate (NAD(+) route): step 1/1.</text>
</comment>
<protein>
    <recommendedName>
        <fullName evidence="4">Prephenate dehydrogenase</fullName>
        <ecNumber evidence="3">1.3.1.12</ecNumber>
    </recommendedName>
</protein>
<dbReference type="NCBIfam" id="NF005107">
    <property type="entry name" value="PRK06545.1-5"/>
    <property type="match status" value="1"/>
</dbReference>
<comment type="catalytic activity">
    <reaction evidence="10">
        <text>prephenate + NAD(+) = 3-(4-hydroxyphenyl)pyruvate + CO2 + NADH</text>
        <dbReference type="Rhea" id="RHEA:13869"/>
        <dbReference type="ChEBI" id="CHEBI:16526"/>
        <dbReference type="ChEBI" id="CHEBI:29934"/>
        <dbReference type="ChEBI" id="CHEBI:36242"/>
        <dbReference type="ChEBI" id="CHEBI:57540"/>
        <dbReference type="ChEBI" id="CHEBI:57945"/>
        <dbReference type="EC" id="1.3.1.12"/>
    </reaction>
</comment>
<evidence type="ECO:0000259" key="12">
    <source>
        <dbReference type="PROSITE" id="PS51671"/>
    </source>
</evidence>
<dbReference type="EMBL" id="LRPN01000116">
    <property type="protein sequence ID" value="KWZ79470.1"/>
    <property type="molecule type" value="Genomic_DNA"/>
</dbReference>
<dbReference type="FunFam" id="1.10.3660.10:FF:000003">
    <property type="entry name" value="Prephenate dehydrogenase"/>
    <property type="match status" value="1"/>
</dbReference>
<evidence type="ECO:0000256" key="3">
    <source>
        <dbReference type="ARBA" id="ARBA00012068"/>
    </source>
</evidence>
<evidence type="ECO:0000256" key="8">
    <source>
        <dbReference type="ARBA" id="ARBA00023027"/>
    </source>
</evidence>
<organism evidence="13 14">
    <name type="scientific">Heyndrickxia coagulans</name>
    <name type="common">Weizmannia coagulans</name>
    <dbReference type="NCBI Taxonomy" id="1398"/>
    <lineage>
        <taxon>Bacteria</taxon>
        <taxon>Bacillati</taxon>
        <taxon>Bacillota</taxon>
        <taxon>Bacilli</taxon>
        <taxon>Bacillales</taxon>
        <taxon>Bacillaceae</taxon>
        <taxon>Heyndrickxia</taxon>
    </lineage>
</organism>
<dbReference type="InterPro" id="IPR008927">
    <property type="entry name" value="6-PGluconate_DH-like_C_sf"/>
</dbReference>
<comment type="similarity">
    <text evidence="2">Belongs to the prephenate/arogenate dehydrogenase family.</text>
</comment>
<evidence type="ECO:0000256" key="6">
    <source>
        <dbReference type="ARBA" id="ARBA00022605"/>
    </source>
</evidence>
<dbReference type="PATRIC" id="fig|1398.22.peg.2576"/>
<keyword evidence="9" id="KW-0057">Aromatic amino acid biosynthesis</keyword>
<accession>A0A133KJ26</accession>
<dbReference type="AlphaFoldDB" id="A0A133KJ26"/>
<dbReference type="InterPro" id="IPR046825">
    <property type="entry name" value="PDH_C"/>
</dbReference>
<keyword evidence="5" id="KW-0827">Tyrosine biosynthesis</keyword>
<evidence type="ECO:0000256" key="2">
    <source>
        <dbReference type="ARBA" id="ARBA00007964"/>
    </source>
</evidence>
<dbReference type="FunFam" id="3.40.50.720:FF:000208">
    <property type="entry name" value="Prephenate dehydrogenase"/>
    <property type="match status" value="1"/>
</dbReference>
<dbReference type="EC" id="1.3.1.12" evidence="3"/>
<evidence type="ECO:0000256" key="1">
    <source>
        <dbReference type="ARBA" id="ARBA00005067"/>
    </source>
</evidence>
<evidence type="ECO:0000256" key="5">
    <source>
        <dbReference type="ARBA" id="ARBA00022498"/>
    </source>
</evidence>
<dbReference type="GO" id="GO:0008977">
    <property type="term" value="F:prephenate dehydrogenase (NAD+) activity"/>
    <property type="evidence" value="ECO:0007669"/>
    <property type="project" value="UniProtKB-EC"/>
</dbReference>
<evidence type="ECO:0000256" key="7">
    <source>
        <dbReference type="ARBA" id="ARBA00023002"/>
    </source>
</evidence>
<keyword evidence="6" id="KW-0028">Amino-acid biosynthesis</keyword>
<dbReference type="PROSITE" id="PS51671">
    <property type="entry name" value="ACT"/>
    <property type="match status" value="1"/>
</dbReference>
<dbReference type="GO" id="GO:0006571">
    <property type="term" value="P:tyrosine biosynthetic process"/>
    <property type="evidence" value="ECO:0007669"/>
    <property type="project" value="UniProtKB-UniPathway"/>
</dbReference>
<dbReference type="PANTHER" id="PTHR21363:SF0">
    <property type="entry name" value="PREPHENATE DEHYDROGENASE [NADP(+)]"/>
    <property type="match status" value="1"/>
</dbReference>
<evidence type="ECO:0000313" key="13">
    <source>
        <dbReference type="EMBL" id="KWZ79470.1"/>
    </source>
</evidence>
<dbReference type="InterPro" id="IPR050812">
    <property type="entry name" value="Preph/Arog_dehydrog"/>
</dbReference>
<dbReference type="InterPro" id="IPR036291">
    <property type="entry name" value="NAD(P)-bd_dom_sf"/>
</dbReference>
<dbReference type="SUPFAM" id="SSF48179">
    <property type="entry name" value="6-phosphogluconate dehydrogenase C-terminal domain-like"/>
    <property type="match status" value="1"/>
</dbReference>